<dbReference type="Gene3D" id="3.10.310.30">
    <property type="match status" value="1"/>
</dbReference>
<dbReference type="InterPro" id="IPR051319">
    <property type="entry name" value="Oligoribo/pAp-PDE_c-di-AMP_PDE"/>
</dbReference>
<keyword evidence="4" id="KW-1185">Reference proteome</keyword>
<comment type="caution">
    <text evidence="3">The sequence shown here is derived from an EMBL/GenBank/DDBJ whole genome shotgun (WGS) entry which is preliminary data.</text>
</comment>
<sequence>MFLKNNENLIHDLKTFWNYVTKAKKVVLCTHVEPDGDTLGSAIALQELIRLNLPDKPVQISGYDYPRNLHFLIDEPINLVSDDFFDDALKIVVDTSTQRRIQDSRVQTQHALKFDHHQEEGEWLFAIGGDHWPATGEPLSILAATLDLKVNEKCLEALGTAILTDTEFMRERNISDQTFAVMAWLIQKGLDYLGLLKKLQLTTDEKNTIFNYLNQKQTTEGIDFLVVNEVVSNDIVRPLTAQFAQLAGSEVCFMLLKKPDGNYRGEIRSKTIFDVSRVAKIFGGGGHFNSAGFIVDSPEQAKQVIKEIKLLS</sequence>
<dbReference type="Gene3D" id="3.90.1640.10">
    <property type="entry name" value="inorganic pyrophosphatase (n-terminal core)"/>
    <property type="match status" value="1"/>
</dbReference>
<dbReference type="InterPro" id="IPR003156">
    <property type="entry name" value="DHHA1_dom"/>
</dbReference>
<dbReference type="InterPro" id="IPR038763">
    <property type="entry name" value="DHH_sf"/>
</dbReference>
<dbReference type="InterPro" id="IPR001667">
    <property type="entry name" value="DDH_dom"/>
</dbReference>
<protein>
    <submittedName>
        <fullName evidence="3">DHHA1 domain-containing protein</fullName>
    </submittedName>
</protein>
<dbReference type="EMBL" id="JAOXHL010000001">
    <property type="protein sequence ID" value="MCV3728333.1"/>
    <property type="molecule type" value="Genomic_DNA"/>
</dbReference>
<gene>
    <name evidence="3" type="ORF">OF376_00830</name>
</gene>
<organism evidence="3 4">
    <name type="scientific">Ureaplasma miroungigenitalium</name>
    <dbReference type="NCBI Taxonomy" id="1042321"/>
    <lineage>
        <taxon>Bacteria</taxon>
        <taxon>Bacillati</taxon>
        <taxon>Mycoplasmatota</taxon>
        <taxon>Mycoplasmoidales</taxon>
        <taxon>Mycoplasmoidaceae</taxon>
        <taxon>Ureaplasma</taxon>
    </lineage>
</organism>
<dbReference type="Pfam" id="PF02272">
    <property type="entry name" value="DHHA1"/>
    <property type="match status" value="1"/>
</dbReference>
<dbReference type="RefSeq" id="WP_263821659.1">
    <property type="nucleotide sequence ID" value="NZ_JAOXHL010000001.1"/>
</dbReference>
<dbReference type="PANTHER" id="PTHR47618:SF1">
    <property type="entry name" value="BIFUNCTIONAL OLIGORIBONUCLEASE AND PAP PHOSPHATASE NRNA"/>
    <property type="match status" value="1"/>
</dbReference>
<evidence type="ECO:0000313" key="4">
    <source>
        <dbReference type="Proteomes" id="UP001208245"/>
    </source>
</evidence>
<dbReference type="SUPFAM" id="SSF64182">
    <property type="entry name" value="DHH phosphoesterases"/>
    <property type="match status" value="1"/>
</dbReference>
<evidence type="ECO:0000313" key="3">
    <source>
        <dbReference type="EMBL" id="MCV3728333.1"/>
    </source>
</evidence>
<feature type="domain" description="DDH" evidence="1">
    <location>
        <begin position="25"/>
        <end position="120"/>
    </location>
</feature>
<dbReference type="Pfam" id="PF01368">
    <property type="entry name" value="DHH"/>
    <property type="match status" value="1"/>
</dbReference>
<feature type="domain" description="DHHA1" evidence="2">
    <location>
        <begin position="228"/>
        <end position="309"/>
    </location>
</feature>
<evidence type="ECO:0000259" key="1">
    <source>
        <dbReference type="Pfam" id="PF01368"/>
    </source>
</evidence>
<dbReference type="Proteomes" id="UP001208245">
    <property type="component" value="Unassembled WGS sequence"/>
</dbReference>
<name>A0ABT3BM63_9BACT</name>
<accession>A0ABT3BM63</accession>
<proteinExistence type="predicted"/>
<reference evidence="3 4" key="1">
    <citation type="journal article" date="2020" name="Int. J. Syst. Evol. Microbiol.">
        <title>Ureaplasma miroungigenitalium sp. nov. isolated from northern elephant seals (Mirounga angustirostris) and Ureaplasma zalophigenitalium sp. nov. isolated from California sea lions (Zalophus californianus).</title>
        <authorList>
            <person name="Volokhov D.V."/>
            <person name="Gulland F.M."/>
            <person name="Gao Y."/>
            <person name="Chizhikov V.E."/>
        </authorList>
    </citation>
    <scope>NUCLEOTIDE SEQUENCE [LARGE SCALE GENOMIC DNA]</scope>
    <source>
        <strain evidence="3 4">ES3182-GEN</strain>
    </source>
</reference>
<evidence type="ECO:0000259" key="2">
    <source>
        <dbReference type="Pfam" id="PF02272"/>
    </source>
</evidence>
<dbReference type="PANTHER" id="PTHR47618">
    <property type="entry name" value="BIFUNCTIONAL OLIGORIBONUCLEASE AND PAP PHOSPHATASE NRNA"/>
    <property type="match status" value="1"/>
</dbReference>